<sequence length="69" mass="7373">MLFFVWNESREGLQSLSQPSKAKSHATLRQGHMAAASKTPGIVALIAAWANCSAAPLRPAGQKTPLQRS</sequence>
<reference evidence="1 2" key="1">
    <citation type="submission" date="2017-08" db="EMBL/GenBank/DDBJ databases">
        <title>WGS of Clinical strains of the CDC Group NO-1 linked to zoonotic infections in humans.</title>
        <authorList>
            <person name="Bernier A.-M."/>
            <person name="Bernard K."/>
        </authorList>
    </citation>
    <scope>NUCLEOTIDE SEQUENCE [LARGE SCALE GENOMIC DNA]</scope>
    <source>
        <strain evidence="1 2">NML120219</strain>
    </source>
</reference>
<evidence type="ECO:0000313" key="2">
    <source>
        <dbReference type="Proteomes" id="UP000218439"/>
    </source>
</evidence>
<gene>
    <name evidence="1" type="ORF">CK621_02805</name>
</gene>
<proteinExistence type="predicted"/>
<protein>
    <submittedName>
        <fullName evidence="1">Uncharacterized protein</fullName>
    </submittedName>
</protein>
<name>A0A2A2AYX0_9BURK</name>
<dbReference type="EMBL" id="NSJE01000003">
    <property type="protein sequence ID" value="PAT43785.1"/>
    <property type="molecule type" value="Genomic_DNA"/>
</dbReference>
<dbReference type="AlphaFoldDB" id="A0A2A2AYX0"/>
<evidence type="ECO:0000313" key="1">
    <source>
        <dbReference type="EMBL" id="PAT43785.1"/>
    </source>
</evidence>
<organism evidence="1 2">
    <name type="scientific">Vandammella animalimorsus</name>
    <dbReference type="NCBI Taxonomy" id="2029117"/>
    <lineage>
        <taxon>Bacteria</taxon>
        <taxon>Pseudomonadati</taxon>
        <taxon>Pseudomonadota</taxon>
        <taxon>Betaproteobacteria</taxon>
        <taxon>Burkholderiales</taxon>
        <taxon>Comamonadaceae</taxon>
        <taxon>Vandammella</taxon>
    </lineage>
</organism>
<dbReference type="Proteomes" id="UP000218439">
    <property type="component" value="Unassembled WGS sequence"/>
</dbReference>
<accession>A0A2A2AYX0</accession>
<comment type="caution">
    <text evidence="1">The sequence shown here is derived from an EMBL/GenBank/DDBJ whole genome shotgun (WGS) entry which is preliminary data.</text>
</comment>